<keyword evidence="5" id="KW-0430">Lectin</keyword>
<keyword evidence="9" id="KW-1185">Reference proteome</keyword>
<evidence type="ECO:0000313" key="10">
    <source>
        <dbReference type="RefSeq" id="XP_038832176.1"/>
    </source>
</evidence>
<comment type="subunit">
    <text evidence="3">Homotrimer.</text>
</comment>
<keyword evidence="7" id="KW-1015">Disulfide bond</keyword>
<comment type="function">
    <text evidence="1">Acts as a defensive agent. Recognizes blood group fucosylated oligosaccharides including A, B, H and Lewis B-type antigens. Does not recognize Lewis A antigen and has low affinity for monovalent haptens.</text>
</comment>
<name>A0A8U0PX70_SALNM</name>
<evidence type="ECO:0000256" key="6">
    <source>
        <dbReference type="ARBA" id="ARBA00022837"/>
    </source>
</evidence>
<dbReference type="Pfam" id="PF22633">
    <property type="entry name" value="F5_F8_type_C_2"/>
    <property type="match status" value="1"/>
</dbReference>
<evidence type="ECO:0000256" key="7">
    <source>
        <dbReference type="ARBA" id="ARBA00023157"/>
    </source>
</evidence>
<organism evidence="9 10">
    <name type="scientific">Salvelinus namaycush</name>
    <name type="common">Lake trout</name>
    <name type="synonym">Salmo namaycush</name>
    <dbReference type="NCBI Taxonomy" id="8040"/>
    <lineage>
        <taxon>Eukaryota</taxon>
        <taxon>Metazoa</taxon>
        <taxon>Chordata</taxon>
        <taxon>Craniata</taxon>
        <taxon>Vertebrata</taxon>
        <taxon>Euteleostomi</taxon>
        <taxon>Actinopterygii</taxon>
        <taxon>Neopterygii</taxon>
        <taxon>Teleostei</taxon>
        <taxon>Protacanthopterygii</taxon>
        <taxon>Salmoniformes</taxon>
        <taxon>Salmonidae</taxon>
        <taxon>Salmoninae</taxon>
        <taxon>Salvelinus</taxon>
    </lineage>
</organism>
<dbReference type="SMART" id="SM00607">
    <property type="entry name" value="FTP"/>
    <property type="match status" value="1"/>
</dbReference>
<sequence length="242" mass="26564">LIKYCLSRNLLIKYNNAQDYYTCRCAGIPYIPAGQTRTFPCGGISWRDVNILLPGKEKCLTLCEVELHASTFQAALPSTATETAVTAPNLNLAWLWDLLRSLRRLAIRRGNVALIGRATQLSKLSRLTHAENAIDGRLDAECLSGSCAHTRLQSDPWWRVDLAVRKVTSITVTNREDCCPWRQDAAEILIGSSLKNNGNSNPQCAVISSIAAGDSVTFQCHGMEGHHPPGLLQPVLGGYMMD</sequence>
<dbReference type="GO" id="GO:0005576">
    <property type="term" value="C:extracellular region"/>
    <property type="evidence" value="ECO:0007669"/>
    <property type="project" value="UniProtKB-SubCell"/>
</dbReference>
<dbReference type="InterPro" id="IPR051941">
    <property type="entry name" value="BG_Antigen-Binding_Lectin"/>
</dbReference>
<dbReference type="AlphaFoldDB" id="A0A8U0PX70"/>
<comment type="similarity">
    <text evidence="2">Belongs to the fucolectin family.</text>
</comment>
<evidence type="ECO:0000256" key="4">
    <source>
        <dbReference type="ARBA" id="ARBA00022723"/>
    </source>
</evidence>
<dbReference type="GO" id="GO:0046872">
    <property type="term" value="F:metal ion binding"/>
    <property type="evidence" value="ECO:0007669"/>
    <property type="project" value="UniProtKB-KW"/>
</dbReference>
<reference evidence="10" key="1">
    <citation type="submission" date="2025-08" db="UniProtKB">
        <authorList>
            <consortium name="RefSeq"/>
        </authorList>
    </citation>
    <scope>IDENTIFICATION</scope>
    <source>
        <tissue evidence="10">White muscle</tissue>
    </source>
</reference>
<dbReference type="InterPro" id="IPR006585">
    <property type="entry name" value="FTP1"/>
</dbReference>
<dbReference type="KEGG" id="snh:120030802"/>
<feature type="non-terminal residue" evidence="10">
    <location>
        <position position="1"/>
    </location>
</feature>
<dbReference type="SUPFAM" id="SSF49785">
    <property type="entry name" value="Galactose-binding domain-like"/>
    <property type="match status" value="1"/>
</dbReference>
<keyword evidence="4" id="KW-0479">Metal-binding</keyword>
<dbReference type="PANTHER" id="PTHR45713">
    <property type="entry name" value="FTP DOMAIN-CONTAINING PROTEIN"/>
    <property type="match status" value="1"/>
</dbReference>
<evidence type="ECO:0000259" key="8">
    <source>
        <dbReference type="SMART" id="SM00607"/>
    </source>
</evidence>
<keyword evidence="6" id="KW-0106">Calcium</keyword>
<gene>
    <name evidence="10" type="primary">LOC120030802</name>
</gene>
<evidence type="ECO:0000256" key="1">
    <source>
        <dbReference type="ARBA" id="ARBA00002219"/>
    </source>
</evidence>
<dbReference type="GO" id="GO:0001868">
    <property type="term" value="P:regulation of complement activation, lectin pathway"/>
    <property type="evidence" value="ECO:0007669"/>
    <property type="project" value="UniProtKB-ARBA"/>
</dbReference>
<dbReference type="InterPro" id="IPR008979">
    <property type="entry name" value="Galactose-bd-like_sf"/>
</dbReference>
<dbReference type="GO" id="GO:0010185">
    <property type="term" value="P:regulation of cellular defense response"/>
    <property type="evidence" value="ECO:0007669"/>
    <property type="project" value="UniProtKB-ARBA"/>
</dbReference>
<dbReference type="Proteomes" id="UP000808372">
    <property type="component" value="Chromosome 37"/>
</dbReference>
<protein>
    <submittedName>
        <fullName evidence="10">Uncharacterized protein LOC120030802</fullName>
    </submittedName>
</protein>
<dbReference type="PANTHER" id="PTHR45713:SF6">
    <property type="entry name" value="F5_8 TYPE C DOMAIN-CONTAINING PROTEIN"/>
    <property type="match status" value="1"/>
</dbReference>
<evidence type="ECO:0000256" key="3">
    <source>
        <dbReference type="ARBA" id="ARBA00011233"/>
    </source>
</evidence>
<proteinExistence type="inferred from homology"/>
<evidence type="ECO:0000313" key="9">
    <source>
        <dbReference type="Proteomes" id="UP000808372"/>
    </source>
</evidence>
<evidence type="ECO:0000256" key="2">
    <source>
        <dbReference type="ARBA" id="ARBA00010147"/>
    </source>
</evidence>
<accession>A0A8U0PX70</accession>
<evidence type="ECO:0000256" key="5">
    <source>
        <dbReference type="ARBA" id="ARBA00022734"/>
    </source>
</evidence>
<feature type="domain" description="Fucolectin tachylectin-4 pentraxin-1" evidence="8">
    <location>
        <begin position="109"/>
        <end position="236"/>
    </location>
</feature>
<dbReference type="GeneID" id="120030802"/>
<dbReference type="RefSeq" id="XP_038832176.1">
    <property type="nucleotide sequence ID" value="XM_038976248.1"/>
</dbReference>
<dbReference type="Gene3D" id="2.60.120.260">
    <property type="entry name" value="Galactose-binding domain-like"/>
    <property type="match status" value="2"/>
</dbReference>
<dbReference type="GO" id="GO:0042806">
    <property type="term" value="F:fucose binding"/>
    <property type="evidence" value="ECO:0007669"/>
    <property type="project" value="UniProtKB-ARBA"/>
</dbReference>